<proteinExistence type="inferred from homology"/>
<dbReference type="Pfam" id="PF00126">
    <property type="entry name" value="HTH_1"/>
    <property type="match status" value="1"/>
</dbReference>
<accession>A0ABS2PDA6</accession>
<organism evidence="6 7">
    <name type="scientific">Geomicrobium sediminis</name>
    <dbReference type="NCBI Taxonomy" id="1347788"/>
    <lineage>
        <taxon>Bacteria</taxon>
        <taxon>Bacillati</taxon>
        <taxon>Bacillota</taxon>
        <taxon>Bacilli</taxon>
        <taxon>Bacillales</taxon>
        <taxon>Geomicrobium</taxon>
    </lineage>
</organism>
<gene>
    <name evidence="6" type="ORF">JOD17_002381</name>
</gene>
<protein>
    <submittedName>
        <fullName evidence="6">DNA-binding transcriptional LysR family regulator</fullName>
    </submittedName>
</protein>
<dbReference type="PROSITE" id="PS50931">
    <property type="entry name" value="HTH_LYSR"/>
    <property type="match status" value="1"/>
</dbReference>
<evidence type="ECO:0000313" key="7">
    <source>
        <dbReference type="Proteomes" id="UP000741863"/>
    </source>
</evidence>
<evidence type="ECO:0000313" key="6">
    <source>
        <dbReference type="EMBL" id="MBM7633287.1"/>
    </source>
</evidence>
<dbReference type="RefSeq" id="WP_204697887.1">
    <property type="nucleotide sequence ID" value="NZ_JAFBEC010000006.1"/>
</dbReference>
<dbReference type="Gene3D" id="1.10.10.10">
    <property type="entry name" value="Winged helix-like DNA-binding domain superfamily/Winged helix DNA-binding domain"/>
    <property type="match status" value="1"/>
</dbReference>
<dbReference type="InterPro" id="IPR036390">
    <property type="entry name" value="WH_DNA-bd_sf"/>
</dbReference>
<keyword evidence="4" id="KW-0804">Transcription</keyword>
<dbReference type="GO" id="GO:0003677">
    <property type="term" value="F:DNA binding"/>
    <property type="evidence" value="ECO:0007669"/>
    <property type="project" value="UniProtKB-KW"/>
</dbReference>
<dbReference type="InterPro" id="IPR005119">
    <property type="entry name" value="LysR_subst-bd"/>
</dbReference>
<evidence type="ECO:0000256" key="3">
    <source>
        <dbReference type="ARBA" id="ARBA00023125"/>
    </source>
</evidence>
<sequence>MDYDQLKTFLVVTELNSFTKAAAFLHITQSTVTSRIAKLEEFYGVRLFDRNNRDLRLSAKGLELLPFMQQQLNLYEKTKQIATTHTHSQELKIAVTQSTWNSFPVRRVFSLHEKIPNLHVQITTDHSPAIIQHVLDGRIDYGIVFNLPRAKAIRAWHLGRHHYALYRHTEVDIGADFDLASLQNERYIKVSWGIPFQKWLEKHGIQHQKSPVEVSHGNLAKQIIIEQKGMGFLPQESVVNEPSLVEVPLGVEWAYQDYYAICLKNHPETTVYQTMNHFLNEGKVRGEIESMNH</sequence>
<evidence type="ECO:0000256" key="2">
    <source>
        <dbReference type="ARBA" id="ARBA00023015"/>
    </source>
</evidence>
<keyword evidence="7" id="KW-1185">Reference proteome</keyword>
<dbReference type="InterPro" id="IPR000847">
    <property type="entry name" value="LysR_HTH_N"/>
</dbReference>
<dbReference type="SUPFAM" id="SSF46785">
    <property type="entry name" value="Winged helix' DNA-binding domain"/>
    <property type="match status" value="1"/>
</dbReference>
<dbReference type="PANTHER" id="PTHR30126:SF21">
    <property type="entry name" value="TRANSCRIPTIONAL REGULATOR-RELATED"/>
    <property type="match status" value="1"/>
</dbReference>
<dbReference type="Gene3D" id="3.40.190.290">
    <property type="match status" value="1"/>
</dbReference>
<name>A0ABS2PDA6_9BACL</name>
<feature type="domain" description="HTH lysR-type" evidence="5">
    <location>
        <begin position="1"/>
        <end position="58"/>
    </location>
</feature>
<evidence type="ECO:0000256" key="1">
    <source>
        <dbReference type="ARBA" id="ARBA00009437"/>
    </source>
</evidence>
<reference evidence="6 7" key="1">
    <citation type="submission" date="2021-01" db="EMBL/GenBank/DDBJ databases">
        <title>Genomic Encyclopedia of Type Strains, Phase IV (KMG-IV): sequencing the most valuable type-strain genomes for metagenomic binning, comparative biology and taxonomic classification.</title>
        <authorList>
            <person name="Goeker M."/>
        </authorList>
    </citation>
    <scope>NUCLEOTIDE SEQUENCE [LARGE SCALE GENOMIC DNA]</scope>
    <source>
        <strain evidence="6 7">DSM 25540</strain>
    </source>
</reference>
<dbReference type="SUPFAM" id="SSF53850">
    <property type="entry name" value="Periplasmic binding protein-like II"/>
    <property type="match status" value="1"/>
</dbReference>
<keyword evidence="2" id="KW-0805">Transcription regulation</keyword>
<evidence type="ECO:0000259" key="5">
    <source>
        <dbReference type="PROSITE" id="PS50931"/>
    </source>
</evidence>
<dbReference type="PRINTS" id="PR00039">
    <property type="entry name" value="HTHLYSR"/>
</dbReference>
<keyword evidence="3 6" id="KW-0238">DNA-binding</keyword>
<evidence type="ECO:0000256" key="4">
    <source>
        <dbReference type="ARBA" id="ARBA00023163"/>
    </source>
</evidence>
<dbReference type="InterPro" id="IPR036388">
    <property type="entry name" value="WH-like_DNA-bd_sf"/>
</dbReference>
<dbReference type="Pfam" id="PF03466">
    <property type="entry name" value="LysR_substrate"/>
    <property type="match status" value="1"/>
</dbReference>
<dbReference type="EMBL" id="JAFBEC010000006">
    <property type="protein sequence ID" value="MBM7633287.1"/>
    <property type="molecule type" value="Genomic_DNA"/>
</dbReference>
<comment type="similarity">
    <text evidence="1">Belongs to the LysR transcriptional regulatory family.</text>
</comment>
<comment type="caution">
    <text evidence="6">The sequence shown here is derived from an EMBL/GenBank/DDBJ whole genome shotgun (WGS) entry which is preliminary data.</text>
</comment>
<dbReference type="Proteomes" id="UP000741863">
    <property type="component" value="Unassembled WGS sequence"/>
</dbReference>
<dbReference type="CDD" id="cd05466">
    <property type="entry name" value="PBP2_LTTR_substrate"/>
    <property type="match status" value="1"/>
</dbReference>
<dbReference type="PANTHER" id="PTHR30126">
    <property type="entry name" value="HTH-TYPE TRANSCRIPTIONAL REGULATOR"/>
    <property type="match status" value="1"/>
</dbReference>